<feature type="transmembrane region" description="Helical" evidence="1">
    <location>
        <begin position="326"/>
        <end position="348"/>
    </location>
</feature>
<feature type="transmembrane region" description="Helical" evidence="1">
    <location>
        <begin position="115"/>
        <end position="138"/>
    </location>
</feature>
<evidence type="ECO:0000313" key="4">
    <source>
        <dbReference type="Proteomes" id="UP000184442"/>
    </source>
</evidence>
<dbReference type="AlphaFoldDB" id="A0A1M6IKQ6"/>
<keyword evidence="4" id="KW-1185">Reference proteome</keyword>
<dbReference type="InterPro" id="IPR052173">
    <property type="entry name" value="Beta-lactam_resp_regulator"/>
</dbReference>
<evidence type="ECO:0000313" key="3">
    <source>
        <dbReference type="EMBL" id="SHJ35051.1"/>
    </source>
</evidence>
<dbReference type="PANTHER" id="PTHR34978">
    <property type="entry name" value="POSSIBLE SENSOR-TRANSDUCER PROTEIN BLAR"/>
    <property type="match status" value="1"/>
</dbReference>
<protein>
    <submittedName>
        <fullName evidence="3">Signal transducer regulating beta-lactamase production, contains metallopeptidase domain</fullName>
    </submittedName>
</protein>
<keyword evidence="1" id="KW-0472">Membrane</keyword>
<keyword evidence="1" id="KW-1133">Transmembrane helix</keyword>
<dbReference type="EMBL" id="FQZS01000034">
    <property type="protein sequence ID" value="SHJ35051.1"/>
    <property type="molecule type" value="Genomic_DNA"/>
</dbReference>
<dbReference type="STRING" id="1122184.SAMN02745176_03301"/>
<proteinExistence type="predicted"/>
<accession>A0A1M6IKQ6</accession>
<evidence type="ECO:0000259" key="2">
    <source>
        <dbReference type="Pfam" id="PF05569"/>
    </source>
</evidence>
<name>A0A1M6IKQ6_9FIRM</name>
<keyword evidence="1" id="KW-0812">Transmembrane</keyword>
<dbReference type="PANTHER" id="PTHR34978:SF3">
    <property type="entry name" value="SLR0241 PROTEIN"/>
    <property type="match status" value="1"/>
</dbReference>
<dbReference type="Pfam" id="PF05569">
    <property type="entry name" value="Peptidase_M56"/>
    <property type="match status" value="1"/>
</dbReference>
<organism evidence="3 4">
    <name type="scientific">Lutispora thermophila DSM 19022</name>
    <dbReference type="NCBI Taxonomy" id="1122184"/>
    <lineage>
        <taxon>Bacteria</taxon>
        <taxon>Bacillati</taxon>
        <taxon>Bacillota</taxon>
        <taxon>Clostridia</taxon>
        <taxon>Lutisporales</taxon>
        <taxon>Lutisporaceae</taxon>
        <taxon>Lutispora</taxon>
    </lineage>
</organism>
<dbReference type="RefSeq" id="WP_073027700.1">
    <property type="nucleotide sequence ID" value="NZ_FQZS01000034.1"/>
</dbReference>
<dbReference type="CDD" id="cd07341">
    <property type="entry name" value="M56_BlaR1_MecR1_like"/>
    <property type="match status" value="1"/>
</dbReference>
<reference evidence="3 4" key="1">
    <citation type="submission" date="2016-11" db="EMBL/GenBank/DDBJ databases">
        <authorList>
            <person name="Jaros S."/>
            <person name="Januszkiewicz K."/>
            <person name="Wedrychowicz H."/>
        </authorList>
    </citation>
    <scope>NUCLEOTIDE SEQUENCE [LARGE SCALE GENOMIC DNA]</scope>
    <source>
        <strain evidence="3 4">DSM 19022</strain>
    </source>
</reference>
<gene>
    <name evidence="3" type="ORF">SAMN02745176_03301</name>
</gene>
<feature type="domain" description="Peptidase M56" evidence="2">
    <location>
        <begin position="7"/>
        <end position="317"/>
    </location>
</feature>
<dbReference type="Proteomes" id="UP000184442">
    <property type="component" value="Unassembled WGS sequence"/>
</dbReference>
<sequence length="592" mass="65673">MNNLLKIVFSLSISGSILILTLFLFKPLLKTKISKRWQYYIWLVVIARLTLPLSPEASPVGSMVRNINYKVVQTFIQPDVKENTNQLYQTEIQKNVAEINFTPKFNTLTPADQNYGSILSIITENLWLIWLTGVLVLLTRKITTYQGFVRYIKTRCKEVSDVALLDLLASAGERIGVKKPVELYINPLTSSPLLIGFFHPCVVLPTTELSELDLQYTFIHEPTHYKHLDIFYKWLVQVTICLHWFNPLIYFMGREINHACELACDEAVIKDLDMESRRAYGDTLIHAIGAGGNYNGSLASVTLNESKELLKERLESIMYYKKASKIMIGMALILTMAFCIGATVSGAYTVPGKNPASDIVSPTSENNDIPRQSFIDTDSSRTVSLSANYCGIEIAKTDGEQVTFEFLGIDNPSLFKTKCEVVNGILKICVDGTAARDAADNSSKHYYVENGPNYVNVVRIGIPDKKYSAFSISLDGVPAVLPDLNAPVSIECVEGSVSLTDTEIYQGTYNIKNSSGSISIAADTISSNITVDSHGECELTFNQMPQNLYLDVSGSQGQVIIPDGWSRTQSMGNAAPIIRLSNHGFTRVTIKK</sequence>
<dbReference type="InterPro" id="IPR008756">
    <property type="entry name" value="Peptidase_M56"/>
</dbReference>
<evidence type="ECO:0000256" key="1">
    <source>
        <dbReference type="SAM" id="Phobius"/>
    </source>
</evidence>
<feature type="transmembrane region" description="Helical" evidence="1">
    <location>
        <begin position="6"/>
        <end position="25"/>
    </location>
</feature>
<dbReference type="OrthoDB" id="9762883at2"/>